<dbReference type="Proteomes" id="UP000002051">
    <property type="component" value="Chromosome 8"/>
</dbReference>
<dbReference type="EMBL" id="CM001224">
    <property type="protein sequence ID" value="KEH21275.1"/>
    <property type="molecule type" value="Genomic_DNA"/>
</dbReference>
<sequence length="56" mass="5766">MGLNDGILDFEGRSPQILAGGVGVLRKGSQGTLYAGKVKAFGVPRLLAISSAVCIY</sequence>
<evidence type="ECO:0000313" key="1">
    <source>
        <dbReference type="EMBL" id="KEH21275.1"/>
    </source>
</evidence>
<proteinExistence type="predicted"/>
<dbReference type="AlphaFoldDB" id="A0A072U610"/>
<gene>
    <name evidence="1" type="ordered locus">MTR_8g099825</name>
</gene>
<protein>
    <submittedName>
        <fullName evidence="1 2">Uncharacterized protein</fullName>
    </submittedName>
</protein>
<name>A0A072U610_MEDTR</name>
<organism evidence="1 3">
    <name type="scientific">Medicago truncatula</name>
    <name type="common">Barrel medic</name>
    <name type="synonym">Medicago tribuloides</name>
    <dbReference type="NCBI Taxonomy" id="3880"/>
    <lineage>
        <taxon>Eukaryota</taxon>
        <taxon>Viridiplantae</taxon>
        <taxon>Streptophyta</taxon>
        <taxon>Embryophyta</taxon>
        <taxon>Tracheophyta</taxon>
        <taxon>Spermatophyta</taxon>
        <taxon>Magnoliopsida</taxon>
        <taxon>eudicotyledons</taxon>
        <taxon>Gunneridae</taxon>
        <taxon>Pentapetalae</taxon>
        <taxon>rosids</taxon>
        <taxon>fabids</taxon>
        <taxon>Fabales</taxon>
        <taxon>Fabaceae</taxon>
        <taxon>Papilionoideae</taxon>
        <taxon>50 kb inversion clade</taxon>
        <taxon>NPAAA clade</taxon>
        <taxon>Hologalegina</taxon>
        <taxon>IRL clade</taxon>
        <taxon>Trifolieae</taxon>
        <taxon>Medicago</taxon>
    </lineage>
</organism>
<reference evidence="2" key="3">
    <citation type="submission" date="2015-04" db="UniProtKB">
        <authorList>
            <consortium name="EnsemblPlants"/>
        </authorList>
    </citation>
    <scope>IDENTIFICATION</scope>
    <source>
        <strain evidence="2">cv. Jemalong A17</strain>
    </source>
</reference>
<reference evidence="1 3" key="2">
    <citation type="journal article" date="2014" name="BMC Genomics">
        <title>An improved genome release (version Mt4.0) for the model legume Medicago truncatula.</title>
        <authorList>
            <person name="Tang H."/>
            <person name="Krishnakumar V."/>
            <person name="Bidwell S."/>
            <person name="Rosen B."/>
            <person name="Chan A."/>
            <person name="Zhou S."/>
            <person name="Gentzbittel L."/>
            <person name="Childs K.L."/>
            <person name="Yandell M."/>
            <person name="Gundlach H."/>
            <person name="Mayer K.F."/>
            <person name="Schwartz D.C."/>
            <person name="Town C.D."/>
        </authorList>
    </citation>
    <scope>GENOME REANNOTATION</scope>
    <source>
        <strain evidence="1">A17</strain>
        <strain evidence="2 3">cv. Jemalong A17</strain>
    </source>
</reference>
<reference evidence="1 3" key="1">
    <citation type="journal article" date="2011" name="Nature">
        <title>The Medicago genome provides insight into the evolution of rhizobial symbioses.</title>
        <authorList>
            <person name="Young N.D."/>
            <person name="Debelle F."/>
            <person name="Oldroyd G.E."/>
            <person name="Geurts R."/>
            <person name="Cannon S.B."/>
            <person name="Udvardi M.K."/>
            <person name="Benedito V.A."/>
            <person name="Mayer K.F."/>
            <person name="Gouzy J."/>
            <person name="Schoof H."/>
            <person name="Van de Peer Y."/>
            <person name="Proost S."/>
            <person name="Cook D.R."/>
            <person name="Meyers B.C."/>
            <person name="Spannagl M."/>
            <person name="Cheung F."/>
            <person name="De Mita S."/>
            <person name="Krishnakumar V."/>
            <person name="Gundlach H."/>
            <person name="Zhou S."/>
            <person name="Mudge J."/>
            <person name="Bharti A.K."/>
            <person name="Murray J.D."/>
            <person name="Naoumkina M.A."/>
            <person name="Rosen B."/>
            <person name="Silverstein K.A."/>
            <person name="Tang H."/>
            <person name="Rombauts S."/>
            <person name="Zhao P.X."/>
            <person name="Zhou P."/>
            <person name="Barbe V."/>
            <person name="Bardou P."/>
            <person name="Bechner M."/>
            <person name="Bellec A."/>
            <person name="Berger A."/>
            <person name="Berges H."/>
            <person name="Bidwell S."/>
            <person name="Bisseling T."/>
            <person name="Choisne N."/>
            <person name="Couloux A."/>
            <person name="Denny R."/>
            <person name="Deshpande S."/>
            <person name="Dai X."/>
            <person name="Doyle J.J."/>
            <person name="Dudez A.M."/>
            <person name="Farmer A.D."/>
            <person name="Fouteau S."/>
            <person name="Franken C."/>
            <person name="Gibelin C."/>
            <person name="Gish J."/>
            <person name="Goldstein S."/>
            <person name="Gonzalez A.J."/>
            <person name="Green P.J."/>
            <person name="Hallab A."/>
            <person name="Hartog M."/>
            <person name="Hua A."/>
            <person name="Humphray S.J."/>
            <person name="Jeong D.H."/>
            <person name="Jing Y."/>
            <person name="Jocker A."/>
            <person name="Kenton S.M."/>
            <person name="Kim D.J."/>
            <person name="Klee K."/>
            <person name="Lai H."/>
            <person name="Lang C."/>
            <person name="Lin S."/>
            <person name="Macmil S.L."/>
            <person name="Magdelenat G."/>
            <person name="Matthews L."/>
            <person name="McCorrison J."/>
            <person name="Monaghan E.L."/>
            <person name="Mun J.H."/>
            <person name="Najar F.Z."/>
            <person name="Nicholson C."/>
            <person name="Noirot C."/>
            <person name="O'Bleness M."/>
            <person name="Paule C.R."/>
            <person name="Poulain J."/>
            <person name="Prion F."/>
            <person name="Qin B."/>
            <person name="Qu C."/>
            <person name="Retzel E.F."/>
            <person name="Riddle C."/>
            <person name="Sallet E."/>
            <person name="Samain S."/>
            <person name="Samson N."/>
            <person name="Sanders I."/>
            <person name="Saurat O."/>
            <person name="Scarpelli C."/>
            <person name="Schiex T."/>
            <person name="Segurens B."/>
            <person name="Severin A.J."/>
            <person name="Sherrier D.J."/>
            <person name="Shi R."/>
            <person name="Sims S."/>
            <person name="Singer S.R."/>
            <person name="Sinharoy S."/>
            <person name="Sterck L."/>
            <person name="Viollet A."/>
            <person name="Wang B.B."/>
            <person name="Wang K."/>
            <person name="Wang M."/>
            <person name="Wang X."/>
            <person name="Warfsmann J."/>
            <person name="Weissenbach J."/>
            <person name="White D.D."/>
            <person name="White J.D."/>
            <person name="Wiley G.B."/>
            <person name="Wincker P."/>
            <person name="Xing Y."/>
            <person name="Yang L."/>
            <person name="Yao Z."/>
            <person name="Ying F."/>
            <person name="Zhai J."/>
            <person name="Zhou L."/>
            <person name="Zuber A."/>
            <person name="Denarie J."/>
            <person name="Dixon R.A."/>
            <person name="May G.D."/>
            <person name="Schwartz D.C."/>
            <person name="Rogers J."/>
            <person name="Quetier F."/>
            <person name="Town C.D."/>
            <person name="Roe B.A."/>
        </authorList>
    </citation>
    <scope>NUCLEOTIDE SEQUENCE [LARGE SCALE GENOMIC DNA]</scope>
    <source>
        <strain evidence="1">A17</strain>
        <strain evidence="2 3">cv. Jemalong A17</strain>
    </source>
</reference>
<dbReference type="EnsemblPlants" id="KEH21275">
    <property type="protein sequence ID" value="KEH21275"/>
    <property type="gene ID" value="MTR_8g099825"/>
</dbReference>
<evidence type="ECO:0000313" key="2">
    <source>
        <dbReference type="EnsemblPlants" id="KEH21275"/>
    </source>
</evidence>
<dbReference type="HOGENOM" id="CLU_3017351_0_0_1"/>
<evidence type="ECO:0000313" key="3">
    <source>
        <dbReference type="Proteomes" id="UP000002051"/>
    </source>
</evidence>
<keyword evidence="3" id="KW-1185">Reference proteome</keyword>
<accession>A0A072U610</accession>